<proteinExistence type="predicted"/>
<dbReference type="SUPFAM" id="SSF47413">
    <property type="entry name" value="lambda repressor-like DNA-binding domains"/>
    <property type="match status" value="1"/>
</dbReference>
<dbReference type="RefSeq" id="WP_305516636.1">
    <property type="nucleotide sequence ID" value="NZ_JAUPEV010000003.1"/>
</dbReference>
<dbReference type="EMBL" id="JAUYZK010000004">
    <property type="protein sequence ID" value="MDP2538833.1"/>
    <property type="molecule type" value="Genomic_DNA"/>
</dbReference>
<evidence type="ECO:0000313" key="3">
    <source>
        <dbReference type="Proteomes" id="UP001177258"/>
    </source>
</evidence>
<gene>
    <name evidence="1" type="ORF">Q5I04_02495</name>
    <name evidence="2" type="ORF">Q5I06_03425</name>
</gene>
<name>A0AA90PYG1_9HELI</name>
<protein>
    <submittedName>
        <fullName evidence="2">Uncharacterized protein</fullName>
    </submittedName>
</protein>
<accession>A0AA90PYG1</accession>
<evidence type="ECO:0000313" key="1">
    <source>
        <dbReference type="EMBL" id="MDO7252790.1"/>
    </source>
</evidence>
<reference evidence="1 3" key="3">
    <citation type="journal article" date="2024" name="Syst. Appl. Microbiol.">
        <title>Helicobacter cappadocius sp. nov., from lizards: The first psychrotrophic Helicobacter species.</title>
        <authorList>
            <person name="Aydin F."/>
            <person name="Tarhane S."/>
            <person name="Karakaya E."/>
            <person name="Abay S."/>
            <person name="Kayman T."/>
            <person name="Guran O."/>
            <person name="Bozkurt E."/>
            <person name="Uzum N."/>
            <person name="Avci A."/>
            <person name="Olgun K."/>
            <person name="Jablonski D."/>
            <person name="Guran C."/>
            <person name="Burcin Saticioglu I."/>
        </authorList>
    </citation>
    <scope>NUCLEOTIDE SEQUENCE [LARGE SCALE GENOMIC DNA]</scope>
    <source>
        <strain evidence="1">Faydin-H75</strain>
        <strain evidence="3">faydin-H76</strain>
    </source>
</reference>
<dbReference type="InterPro" id="IPR010982">
    <property type="entry name" value="Lambda_DNA-bd_dom_sf"/>
</dbReference>
<comment type="caution">
    <text evidence="2">The sequence shown here is derived from an EMBL/GenBank/DDBJ whole genome shotgun (WGS) entry which is preliminary data.</text>
</comment>
<organism evidence="2 3">
    <name type="scientific">Helicobacter cappadocius</name>
    <dbReference type="NCBI Taxonomy" id="3063998"/>
    <lineage>
        <taxon>Bacteria</taxon>
        <taxon>Pseudomonadati</taxon>
        <taxon>Campylobacterota</taxon>
        <taxon>Epsilonproteobacteria</taxon>
        <taxon>Campylobacterales</taxon>
        <taxon>Helicobacteraceae</taxon>
        <taxon>Helicobacter</taxon>
    </lineage>
</organism>
<dbReference type="EMBL" id="JAUPEV010000003">
    <property type="protein sequence ID" value="MDO7252790.1"/>
    <property type="molecule type" value="Genomic_DNA"/>
</dbReference>
<evidence type="ECO:0000313" key="2">
    <source>
        <dbReference type="EMBL" id="MDP2538833.1"/>
    </source>
</evidence>
<dbReference type="GO" id="GO:0003677">
    <property type="term" value="F:DNA binding"/>
    <property type="evidence" value="ECO:0007669"/>
    <property type="project" value="InterPro"/>
</dbReference>
<dbReference type="Proteomes" id="UP001177258">
    <property type="component" value="Unassembled WGS sequence"/>
</dbReference>
<reference evidence="2 4" key="1">
    <citation type="submission" date="2023-07" db="EMBL/GenBank/DDBJ databases">
        <title>Unpublished Manusciprt.</title>
        <authorList>
            <person name="Aydin F."/>
            <person name="Tarhane S."/>
            <person name="Saticioglu I.B."/>
            <person name="Karakaya E."/>
            <person name="Abay S."/>
            <person name="Guran O."/>
            <person name="Bozkurt E."/>
            <person name="Uzum N."/>
            <person name="Olgun K."/>
            <person name="Jablonski D."/>
        </authorList>
    </citation>
    <scope>NUCLEOTIDE SEQUENCE</scope>
    <source>
        <strain evidence="4">faydin-H75</strain>
        <strain evidence="2">Faydin-H76</strain>
    </source>
</reference>
<reference evidence="1" key="2">
    <citation type="submission" date="2023-07" db="EMBL/GenBank/DDBJ databases">
        <authorList>
            <person name="Aydin F."/>
            <person name="Tarhane S."/>
            <person name="Saticioglu I.B."/>
            <person name="Karakaya E."/>
            <person name="Abay S."/>
            <person name="Guran O."/>
            <person name="Bozkurt E."/>
            <person name="Uzum N."/>
            <person name="Olgun K."/>
            <person name="Jablonski D."/>
        </authorList>
    </citation>
    <scope>NUCLEOTIDE SEQUENCE</scope>
    <source>
        <strain evidence="1">Faydin-H75</strain>
    </source>
</reference>
<dbReference type="Proteomes" id="UP001240777">
    <property type="component" value="Unassembled WGS sequence"/>
</dbReference>
<dbReference type="AlphaFoldDB" id="A0AA90PYG1"/>
<sequence>MDKENLIKKTAKELGMTYKELGIAIGYSQETISKSASSEKISLPLQKALEMLITIKDLELKIESSNQGLQNDKTRAYDEMVEALKKFVKFT</sequence>
<keyword evidence="4" id="KW-1185">Reference proteome</keyword>
<evidence type="ECO:0000313" key="4">
    <source>
        <dbReference type="Proteomes" id="UP001240777"/>
    </source>
</evidence>